<accession>A0ABQ2L5Y1</accession>
<evidence type="ECO:0000313" key="2">
    <source>
        <dbReference type="Proteomes" id="UP000606653"/>
    </source>
</evidence>
<evidence type="ECO:0000313" key="1">
    <source>
        <dbReference type="EMBL" id="GGO01776.1"/>
    </source>
</evidence>
<protein>
    <submittedName>
        <fullName evidence="1">Uncharacterized protein</fullName>
    </submittedName>
</protein>
<proteinExistence type="predicted"/>
<comment type="caution">
    <text evidence="1">The sequence shown here is derived from an EMBL/GenBank/DDBJ whole genome shotgun (WGS) entry which is preliminary data.</text>
</comment>
<keyword evidence="2" id="KW-1185">Reference proteome</keyword>
<dbReference type="EMBL" id="BMLN01000006">
    <property type="protein sequence ID" value="GGO01776.1"/>
    <property type="molecule type" value="Genomic_DNA"/>
</dbReference>
<organism evidence="1 2">
    <name type="scientific">Saccharibacillus kuerlensis</name>
    <dbReference type="NCBI Taxonomy" id="459527"/>
    <lineage>
        <taxon>Bacteria</taxon>
        <taxon>Bacillati</taxon>
        <taxon>Bacillota</taxon>
        <taxon>Bacilli</taxon>
        <taxon>Bacillales</taxon>
        <taxon>Paenibacillaceae</taxon>
        <taxon>Saccharibacillus</taxon>
    </lineage>
</organism>
<dbReference type="Proteomes" id="UP000606653">
    <property type="component" value="Unassembled WGS sequence"/>
</dbReference>
<gene>
    <name evidence="1" type="ORF">GCM10010969_24460</name>
</gene>
<reference evidence="2" key="1">
    <citation type="journal article" date="2019" name="Int. J. Syst. Evol. Microbiol.">
        <title>The Global Catalogue of Microorganisms (GCM) 10K type strain sequencing project: providing services to taxonomists for standard genome sequencing and annotation.</title>
        <authorList>
            <consortium name="The Broad Institute Genomics Platform"/>
            <consortium name="The Broad Institute Genome Sequencing Center for Infectious Disease"/>
            <person name="Wu L."/>
            <person name="Ma J."/>
        </authorList>
    </citation>
    <scope>NUCLEOTIDE SEQUENCE [LARGE SCALE GENOMIC DNA]</scope>
    <source>
        <strain evidence="2">CGMCC 1.6964</strain>
    </source>
</reference>
<name>A0ABQ2L5Y1_9BACL</name>
<sequence>MADTIREIPVIGSLFSKIEGDAGLRTAGERHQGTLVNSAVQSGIVIKPYIRENGLSEDQKQYLDDLEIKIDLNASK</sequence>